<dbReference type="InterPro" id="IPR011659">
    <property type="entry name" value="WD40"/>
</dbReference>
<dbReference type="Pfam" id="PF07676">
    <property type="entry name" value="PD40"/>
    <property type="match status" value="5"/>
</dbReference>
<dbReference type="KEGG" id="fgi:OP10G_1678"/>
<name>A0A068NNQ4_FIMGI</name>
<dbReference type="OrthoDB" id="9815657at2"/>
<dbReference type="Proteomes" id="UP000027982">
    <property type="component" value="Chromosome"/>
</dbReference>
<dbReference type="PANTHER" id="PTHR36842:SF1">
    <property type="entry name" value="PROTEIN TOLB"/>
    <property type="match status" value="1"/>
</dbReference>
<dbReference type="InterPro" id="IPR011042">
    <property type="entry name" value="6-blade_b-propeller_TolB-like"/>
</dbReference>
<protein>
    <submittedName>
        <fullName evidence="2">WD40 domain-containing protein</fullName>
    </submittedName>
</protein>
<dbReference type="RefSeq" id="WP_025226356.1">
    <property type="nucleotide sequence ID" value="NZ_CP007139.1"/>
</dbReference>
<evidence type="ECO:0000313" key="3">
    <source>
        <dbReference type="Proteomes" id="UP000027982"/>
    </source>
</evidence>
<proteinExistence type="inferred from homology"/>
<accession>A0A068NNQ4</accession>
<evidence type="ECO:0000256" key="1">
    <source>
        <dbReference type="ARBA" id="ARBA00009820"/>
    </source>
</evidence>
<keyword evidence="3" id="KW-1185">Reference proteome</keyword>
<dbReference type="HOGENOM" id="CLU_048333_0_0_0"/>
<dbReference type="AlphaFoldDB" id="A0A068NNQ4"/>
<gene>
    <name evidence="2" type="ORF">OP10G_1678</name>
</gene>
<comment type="similarity">
    <text evidence="1">Belongs to the TolB family.</text>
</comment>
<reference evidence="2 3" key="1">
    <citation type="journal article" date="2014" name="PLoS ONE">
        <title>The first complete genome sequence of the class fimbriimonadia in the phylum armatimonadetes.</title>
        <authorList>
            <person name="Hu Z.Y."/>
            <person name="Wang Y.Z."/>
            <person name="Im W.T."/>
            <person name="Wang S.Y."/>
            <person name="Zhao G.P."/>
            <person name="Zheng H.J."/>
            <person name="Quan Z.X."/>
        </authorList>
    </citation>
    <scope>NUCLEOTIDE SEQUENCE [LARGE SCALE GENOMIC DNA]</scope>
    <source>
        <strain evidence="2">Gsoil 348</strain>
    </source>
</reference>
<evidence type="ECO:0000313" key="2">
    <source>
        <dbReference type="EMBL" id="AIE85046.1"/>
    </source>
</evidence>
<dbReference type="SUPFAM" id="SSF82171">
    <property type="entry name" value="DPP6 N-terminal domain-like"/>
    <property type="match status" value="1"/>
</dbReference>
<dbReference type="Gene3D" id="2.120.10.30">
    <property type="entry name" value="TolB, C-terminal domain"/>
    <property type="match status" value="3"/>
</dbReference>
<dbReference type="PANTHER" id="PTHR36842">
    <property type="entry name" value="PROTEIN TOLB HOMOLOG"/>
    <property type="match status" value="1"/>
</dbReference>
<organism evidence="2 3">
    <name type="scientific">Fimbriimonas ginsengisoli Gsoil 348</name>
    <dbReference type="NCBI Taxonomy" id="661478"/>
    <lineage>
        <taxon>Bacteria</taxon>
        <taxon>Bacillati</taxon>
        <taxon>Armatimonadota</taxon>
        <taxon>Fimbriimonadia</taxon>
        <taxon>Fimbriimonadales</taxon>
        <taxon>Fimbriimonadaceae</taxon>
        <taxon>Fimbriimonas</taxon>
    </lineage>
</organism>
<sequence length="351" mass="39801">MLTTLLTLACLPMGQNVPDSRPVAAVEGETHLANVRQLTFGGQNAEAYWSKDGKHLVYQARVPGDKYPDEQIFSMNADGSDKRLISTGKGRCTCSYFTPNGKEIFFSSTHARNEGPQKPVDMSKGYVWAINPDYAMYRTPAKDISPRPFTPVVVKPGSYVAETTIAPNGRYMVWTSDVDGDLEIYRSDLNGGHIQRLTHEKGYDGGPFVSWDSKKVVYRRDEFSDQKQVQDYEELLREHLIRPTKLEIWVMDPDGTNKRQVTHLSCASFAPFMHPDGKRIVFSSNYGDPKGREFDIFMINVDGTGLQRITHSKDFDGFPMFTRDGKRIVFASNRYGTEPHETNIFVADWRE</sequence>
<dbReference type="STRING" id="661478.OP10G_1678"/>
<dbReference type="EMBL" id="CP007139">
    <property type="protein sequence ID" value="AIE85046.1"/>
    <property type="molecule type" value="Genomic_DNA"/>
</dbReference>
<dbReference type="eggNOG" id="COG0823">
    <property type="taxonomic scope" value="Bacteria"/>
</dbReference>